<gene>
    <name evidence="2" type="ORF">F0562_012403</name>
</gene>
<feature type="compositionally biased region" description="Polar residues" evidence="1">
    <location>
        <begin position="15"/>
        <end position="35"/>
    </location>
</feature>
<feature type="region of interest" description="Disordered" evidence="1">
    <location>
        <begin position="142"/>
        <end position="165"/>
    </location>
</feature>
<dbReference type="Proteomes" id="UP000325577">
    <property type="component" value="Linkage Group LG5"/>
</dbReference>
<keyword evidence="3" id="KW-1185">Reference proteome</keyword>
<sequence length="165" mass="19103">MIVIGRIKIEHQKETVNPNPGTSVPNQNRRSGIFQSANSNRVYMELCQDEMMAENLKGFVFTTEGRSTAKERRAGKKRHMMKQNRTKGYMQKMEKTWCNEKNSTDDGNWTNSLQLSNRKKNVLKIGGTIEQNEEHRATYLLQDHNNVRDPNGQRRRSRDGEGMGM</sequence>
<accession>A0A5J4ZTN2</accession>
<evidence type="ECO:0000313" key="2">
    <source>
        <dbReference type="EMBL" id="KAA8521730.1"/>
    </source>
</evidence>
<organism evidence="2 3">
    <name type="scientific">Nyssa sinensis</name>
    <dbReference type="NCBI Taxonomy" id="561372"/>
    <lineage>
        <taxon>Eukaryota</taxon>
        <taxon>Viridiplantae</taxon>
        <taxon>Streptophyta</taxon>
        <taxon>Embryophyta</taxon>
        <taxon>Tracheophyta</taxon>
        <taxon>Spermatophyta</taxon>
        <taxon>Magnoliopsida</taxon>
        <taxon>eudicotyledons</taxon>
        <taxon>Gunneridae</taxon>
        <taxon>Pentapetalae</taxon>
        <taxon>asterids</taxon>
        <taxon>Cornales</taxon>
        <taxon>Nyssaceae</taxon>
        <taxon>Nyssa</taxon>
    </lineage>
</organism>
<dbReference type="AlphaFoldDB" id="A0A5J4ZTN2"/>
<protein>
    <submittedName>
        <fullName evidence="2">Uncharacterized protein</fullName>
    </submittedName>
</protein>
<dbReference type="EMBL" id="CM018048">
    <property type="protein sequence ID" value="KAA8521730.1"/>
    <property type="molecule type" value="Genomic_DNA"/>
</dbReference>
<evidence type="ECO:0000313" key="3">
    <source>
        <dbReference type="Proteomes" id="UP000325577"/>
    </source>
</evidence>
<name>A0A5J4ZTN2_9ASTE</name>
<evidence type="ECO:0000256" key="1">
    <source>
        <dbReference type="SAM" id="MobiDB-lite"/>
    </source>
</evidence>
<feature type="region of interest" description="Disordered" evidence="1">
    <location>
        <begin position="13"/>
        <end position="35"/>
    </location>
</feature>
<proteinExistence type="predicted"/>
<reference evidence="2 3" key="1">
    <citation type="submission" date="2019-09" db="EMBL/GenBank/DDBJ databases">
        <title>A chromosome-level genome assembly of the Chinese tupelo Nyssa sinensis.</title>
        <authorList>
            <person name="Yang X."/>
            <person name="Kang M."/>
            <person name="Yang Y."/>
            <person name="Xiong H."/>
            <person name="Wang M."/>
            <person name="Zhang Z."/>
            <person name="Wang Z."/>
            <person name="Wu H."/>
            <person name="Ma T."/>
            <person name="Liu J."/>
            <person name="Xi Z."/>
        </authorList>
    </citation>
    <scope>NUCLEOTIDE SEQUENCE [LARGE SCALE GENOMIC DNA]</scope>
    <source>
        <strain evidence="2">J267</strain>
        <tissue evidence="2">Leaf</tissue>
    </source>
</reference>